<proteinExistence type="predicted"/>
<evidence type="ECO:0000313" key="1">
    <source>
        <dbReference type="EMBL" id="KAG5652445.1"/>
    </source>
</evidence>
<dbReference type="Proteomes" id="UP000717328">
    <property type="component" value="Unassembled WGS sequence"/>
</dbReference>
<comment type="caution">
    <text evidence="1">The sequence shown here is derived from an EMBL/GenBank/DDBJ whole genome shotgun (WGS) entry which is preliminary data.</text>
</comment>
<organism evidence="1 2">
    <name type="scientific">Sphagnurus paluster</name>
    <dbReference type="NCBI Taxonomy" id="117069"/>
    <lineage>
        <taxon>Eukaryota</taxon>
        <taxon>Fungi</taxon>
        <taxon>Dikarya</taxon>
        <taxon>Basidiomycota</taxon>
        <taxon>Agaricomycotina</taxon>
        <taxon>Agaricomycetes</taxon>
        <taxon>Agaricomycetidae</taxon>
        <taxon>Agaricales</taxon>
        <taxon>Tricholomatineae</taxon>
        <taxon>Lyophyllaceae</taxon>
        <taxon>Sphagnurus</taxon>
    </lineage>
</organism>
<sequence length="103" mass="11322">MLYPQEQGGFTGVFAASAPRDNPEILHGAYICPPNRVTPQAPHALDEARQQQLFDCTLTHLREIEPWKLTSIPTIIRLKEGAEEARLVESDVPGGLAEFVQAG</sequence>
<dbReference type="OrthoDB" id="78947at2759"/>
<dbReference type="EMBL" id="JABCKI010000126">
    <property type="protein sequence ID" value="KAG5652445.1"/>
    <property type="molecule type" value="Genomic_DNA"/>
</dbReference>
<protein>
    <recommendedName>
        <fullName evidence="3">Thioredoxin domain-containing protein</fullName>
    </recommendedName>
</protein>
<reference evidence="1" key="1">
    <citation type="submission" date="2021-02" db="EMBL/GenBank/DDBJ databases">
        <authorList>
            <person name="Nieuwenhuis M."/>
            <person name="Van De Peppel L.J.J."/>
        </authorList>
    </citation>
    <scope>NUCLEOTIDE SEQUENCE</scope>
    <source>
        <strain evidence="1">D49</strain>
    </source>
</reference>
<dbReference type="AlphaFoldDB" id="A0A9P7GND5"/>
<accession>A0A9P7GND5</accession>
<evidence type="ECO:0000313" key="2">
    <source>
        <dbReference type="Proteomes" id="UP000717328"/>
    </source>
</evidence>
<gene>
    <name evidence="1" type="ORF">H0H81_004989</name>
</gene>
<keyword evidence="2" id="KW-1185">Reference proteome</keyword>
<reference evidence="1" key="2">
    <citation type="submission" date="2021-10" db="EMBL/GenBank/DDBJ databases">
        <title>Phylogenomics reveals ancestral predisposition of the termite-cultivated fungus Termitomyces towards a domesticated lifestyle.</title>
        <authorList>
            <person name="Auxier B."/>
            <person name="Grum-Grzhimaylo A."/>
            <person name="Cardenas M.E."/>
            <person name="Lodge J.D."/>
            <person name="Laessoe T."/>
            <person name="Pedersen O."/>
            <person name="Smith M.E."/>
            <person name="Kuyper T.W."/>
            <person name="Franco-Molano E.A."/>
            <person name="Baroni T.J."/>
            <person name="Aanen D.K."/>
        </authorList>
    </citation>
    <scope>NUCLEOTIDE SEQUENCE</scope>
    <source>
        <strain evidence="1">D49</strain>
    </source>
</reference>
<evidence type="ECO:0008006" key="3">
    <source>
        <dbReference type="Google" id="ProtNLM"/>
    </source>
</evidence>
<name>A0A9P7GND5_9AGAR</name>